<dbReference type="Pfam" id="PF00089">
    <property type="entry name" value="Trypsin"/>
    <property type="match status" value="1"/>
</dbReference>
<evidence type="ECO:0000313" key="7">
    <source>
        <dbReference type="EMBL" id="CAG5131098.1"/>
    </source>
</evidence>
<evidence type="ECO:0000256" key="2">
    <source>
        <dbReference type="ARBA" id="ARBA00022801"/>
    </source>
</evidence>
<keyword evidence="2" id="KW-0378">Hydrolase</keyword>
<keyword evidence="4" id="KW-1015">Disulfide bond</keyword>
<evidence type="ECO:0000256" key="3">
    <source>
        <dbReference type="ARBA" id="ARBA00022825"/>
    </source>
</evidence>
<dbReference type="CDD" id="cd00190">
    <property type="entry name" value="Tryp_SPc"/>
    <property type="match status" value="1"/>
</dbReference>
<accession>A0A8S3ZSY9</accession>
<evidence type="ECO:0000259" key="6">
    <source>
        <dbReference type="PROSITE" id="PS50240"/>
    </source>
</evidence>
<comment type="similarity">
    <text evidence="5">Belongs to the peptidase S1 family. CLIP subfamily.</text>
</comment>
<organism evidence="7 8">
    <name type="scientific">Candidula unifasciata</name>
    <dbReference type="NCBI Taxonomy" id="100452"/>
    <lineage>
        <taxon>Eukaryota</taxon>
        <taxon>Metazoa</taxon>
        <taxon>Spiralia</taxon>
        <taxon>Lophotrochozoa</taxon>
        <taxon>Mollusca</taxon>
        <taxon>Gastropoda</taxon>
        <taxon>Heterobranchia</taxon>
        <taxon>Euthyneura</taxon>
        <taxon>Panpulmonata</taxon>
        <taxon>Eupulmonata</taxon>
        <taxon>Stylommatophora</taxon>
        <taxon>Helicina</taxon>
        <taxon>Helicoidea</taxon>
        <taxon>Geomitridae</taxon>
        <taxon>Candidula</taxon>
    </lineage>
</organism>
<dbReference type="OrthoDB" id="546450at2759"/>
<dbReference type="PANTHER" id="PTHR24264">
    <property type="entry name" value="TRYPSIN-RELATED"/>
    <property type="match status" value="1"/>
</dbReference>
<dbReference type="Proteomes" id="UP000678393">
    <property type="component" value="Unassembled WGS sequence"/>
</dbReference>
<keyword evidence="3" id="KW-0720">Serine protease</keyword>
<dbReference type="GO" id="GO:0006508">
    <property type="term" value="P:proteolysis"/>
    <property type="evidence" value="ECO:0007669"/>
    <property type="project" value="UniProtKB-KW"/>
</dbReference>
<dbReference type="InterPro" id="IPR001254">
    <property type="entry name" value="Trypsin_dom"/>
</dbReference>
<evidence type="ECO:0000313" key="8">
    <source>
        <dbReference type="Proteomes" id="UP000678393"/>
    </source>
</evidence>
<proteinExistence type="inferred from homology"/>
<dbReference type="SUPFAM" id="SSF50494">
    <property type="entry name" value="Trypsin-like serine proteases"/>
    <property type="match status" value="1"/>
</dbReference>
<name>A0A8S3ZSY9_9EUPU</name>
<dbReference type="Gene3D" id="2.40.10.10">
    <property type="entry name" value="Trypsin-like serine proteases"/>
    <property type="match status" value="1"/>
</dbReference>
<reference evidence="7" key="1">
    <citation type="submission" date="2021-04" db="EMBL/GenBank/DDBJ databases">
        <authorList>
            <consortium name="Molecular Ecology Group"/>
        </authorList>
    </citation>
    <scope>NUCLEOTIDE SEQUENCE</scope>
</reference>
<dbReference type="EMBL" id="CAJHNH020004458">
    <property type="protein sequence ID" value="CAG5131098.1"/>
    <property type="molecule type" value="Genomic_DNA"/>
</dbReference>
<protein>
    <recommendedName>
        <fullName evidence="6">Peptidase S1 domain-containing protein</fullName>
    </recommendedName>
</protein>
<feature type="non-terminal residue" evidence="7">
    <location>
        <position position="1"/>
    </location>
</feature>
<evidence type="ECO:0000256" key="5">
    <source>
        <dbReference type="ARBA" id="ARBA00024195"/>
    </source>
</evidence>
<dbReference type="PANTHER" id="PTHR24264:SF54">
    <property type="entry name" value="PEPTIDASE S1 DOMAIN-CONTAINING PROTEIN"/>
    <property type="match status" value="1"/>
</dbReference>
<gene>
    <name evidence="7" type="ORF">CUNI_LOCUS16656</name>
</gene>
<evidence type="ECO:0000256" key="1">
    <source>
        <dbReference type="ARBA" id="ARBA00022670"/>
    </source>
</evidence>
<dbReference type="PRINTS" id="PR00722">
    <property type="entry name" value="CHYMOTRYPSIN"/>
</dbReference>
<sequence>DFPKFKWQVTVGEISLKKEDPGEQVFEVENIYNHELYGKKQFDYDVALIKIKPSYDGRGIQFSRFVHNVCIVRYAAPPVNTQLLISGWGGLEKQPSGNTPDVLQFASVPLLDQRACEQKHPYMITDRMFCAGYPDKEISVCQGDSGGPLVYKTEEDNILYGITSWGVGCAIPDVPAVFARVAAVYDWIRNVTQFNSDNINQTRINCMKNWI</sequence>
<dbReference type="InterPro" id="IPR050127">
    <property type="entry name" value="Serine_Proteases_S1"/>
</dbReference>
<dbReference type="FunFam" id="2.40.10.10:FF:000002">
    <property type="entry name" value="Transmembrane protease serine"/>
    <property type="match status" value="1"/>
</dbReference>
<dbReference type="GO" id="GO:0005615">
    <property type="term" value="C:extracellular space"/>
    <property type="evidence" value="ECO:0007669"/>
    <property type="project" value="TreeGrafter"/>
</dbReference>
<dbReference type="AlphaFoldDB" id="A0A8S3ZSY9"/>
<keyword evidence="8" id="KW-1185">Reference proteome</keyword>
<dbReference type="InterPro" id="IPR033116">
    <property type="entry name" value="TRYPSIN_SER"/>
</dbReference>
<comment type="caution">
    <text evidence="7">The sequence shown here is derived from an EMBL/GenBank/DDBJ whole genome shotgun (WGS) entry which is preliminary data.</text>
</comment>
<dbReference type="PROSITE" id="PS50240">
    <property type="entry name" value="TRYPSIN_DOM"/>
    <property type="match status" value="1"/>
</dbReference>
<feature type="domain" description="Peptidase S1" evidence="6">
    <location>
        <begin position="1"/>
        <end position="193"/>
    </location>
</feature>
<dbReference type="SMART" id="SM00020">
    <property type="entry name" value="Tryp_SPc"/>
    <property type="match status" value="1"/>
</dbReference>
<keyword evidence="1" id="KW-0645">Protease</keyword>
<dbReference type="PROSITE" id="PS00135">
    <property type="entry name" value="TRYPSIN_SER"/>
    <property type="match status" value="1"/>
</dbReference>
<dbReference type="InterPro" id="IPR009003">
    <property type="entry name" value="Peptidase_S1_PA"/>
</dbReference>
<evidence type="ECO:0000256" key="4">
    <source>
        <dbReference type="ARBA" id="ARBA00023157"/>
    </source>
</evidence>
<dbReference type="InterPro" id="IPR001314">
    <property type="entry name" value="Peptidase_S1A"/>
</dbReference>
<dbReference type="GO" id="GO:0004252">
    <property type="term" value="F:serine-type endopeptidase activity"/>
    <property type="evidence" value="ECO:0007669"/>
    <property type="project" value="InterPro"/>
</dbReference>
<dbReference type="InterPro" id="IPR043504">
    <property type="entry name" value="Peptidase_S1_PA_chymotrypsin"/>
</dbReference>